<gene>
    <name evidence="2" type="ORF">CPELLU_LOCUS19318</name>
</gene>
<dbReference type="Pfam" id="PF07714">
    <property type="entry name" value="PK_Tyr_Ser-Thr"/>
    <property type="match status" value="1"/>
</dbReference>
<evidence type="ECO:0000313" key="3">
    <source>
        <dbReference type="Proteomes" id="UP000789759"/>
    </source>
</evidence>
<dbReference type="SUPFAM" id="SSF56112">
    <property type="entry name" value="Protein kinase-like (PK-like)"/>
    <property type="match status" value="1"/>
</dbReference>
<dbReference type="Proteomes" id="UP000789759">
    <property type="component" value="Unassembled WGS sequence"/>
</dbReference>
<comment type="caution">
    <text evidence="2">The sequence shown here is derived from an EMBL/GenBank/DDBJ whole genome shotgun (WGS) entry which is preliminary data.</text>
</comment>
<dbReference type="AlphaFoldDB" id="A0A9N9PG69"/>
<dbReference type="Gene3D" id="1.10.510.10">
    <property type="entry name" value="Transferase(Phosphotransferase) domain 1"/>
    <property type="match status" value="1"/>
</dbReference>
<reference evidence="2" key="1">
    <citation type="submission" date="2021-06" db="EMBL/GenBank/DDBJ databases">
        <authorList>
            <person name="Kallberg Y."/>
            <person name="Tangrot J."/>
            <person name="Rosling A."/>
        </authorList>
    </citation>
    <scope>NUCLEOTIDE SEQUENCE</scope>
    <source>
        <strain evidence="2">FL966</strain>
    </source>
</reference>
<dbReference type="EMBL" id="CAJVQA010045200">
    <property type="protein sequence ID" value="CAG8817194.1"/>
    <property type="molecule type" value="Genomic_DNA"/>
</dbReference>
<dbReference type="InterPro" id="IPR011009">
    <property type="entry name" value="Kinase-like_dom_sf"/>
</dbReference>
<dbReference type="InterPro" id="IPR000719">
    <property type="entry name" value="Prot_kinase_dom"/>
</dbReference>
<organism evidence="2 3">
    <name type="scientific">Cetraspora pellucida</name>
    <dbReference type="NCBI Taxonomy" id="1433469"/>
    <lineage>
        <taxon>Eukaryota</taxon>
        <taxon>Fungi</taxon>
        <taxon>Fungi incertae sedis</taxon>
        <taxon>Mucoromycota</taxon>
        <taxon>Glomeromycotina</taxon>
        <taxon>Glomeromycetes</taxon>
        <taxon>Diversisporales</taxon>
        <taxon>Gigasporaceae</taxon>
        <taxon>Cetraspora</taxon>
    </lineage>
</organism>
<dbReference type="InterPro" id="IPR001245">
    <property type="entry name" value="Ser-Thr/Tyr_kinase_cat_dom"/>
</dbReference>
<dbReference type="PROSITE" id="PS50011">
    <property type="entry name" value="PROTEIN_KINASE_DOM"/>
    <property type="match status" value="1"/>
</dbReference>
<keyword evidence="3" id="KW-1185">Reference proteome</keyword>
<protein>
    <submittedName>
        <fullName evidence="2">3837_t:CDS:1</fullName>
    </submittedName>
</protein>
<dbReference type="PANTHER" id="PTHR44329:SF214">
    <property type="entry name" value="PROTEIN KINASE DOMAIN-CONTAINING PROTEIN"/>
    <property type="match status" value="1"/>
</dbReference>
<dbReference type="GO" id="GO:0004674">
    <property type="term" value="F:protein serine/threonine kinase activity"/>
    <property type="evidence" value="ECO:0007669"/>
    <property type="project" value="TreeGrafter"/>
</dbReference>
<sequence>DLHSGNILQDLLHNAYITDLGLSTSSDIKQDGKIHGVMPYVAPEVLIGQQFTQAADIYSFGVIMTEISSGKKAFDSVPFDTKLAIQIRKGNRPEFGKGTPKCYVKLAKRCMDFDPNRRPTATIISSRIVGWLDDMEQEDEMDHKDEMEQKNDNDVKKQFLEADKLIPKIETPTYPSHIYTSKLIDTEEINKALN</sequence>
<name>A0A9N9PG69_9GLOM</name>
<proteinExistence type="predicted"/>
<evidence type="ECO:0000313" key="2">
    <source>
        <dbReference type="EMBL" id="CAG8817194.1"/>
    </source>
</evidence>
<dbReference type="GO" id="GO:0005524">
    <property type="term" value="F:ATP binding"/>
    <property type="evidence" value="ECO:0007669"/>
    <property type="project" value="InterPro"/>
</dbReference>
<dbReference type="OrthoDB" id="2441172at2759"/>
<evidence type="ECO:0000259" key="1">
    <source>
        <dbReference type="PROSITE" id="PS50011"/>
    </source>
</evidence>
<feature type="domain" description="Protein kinase" evidence="1">
    <location>
        <begin position="1"/>
        <end position="132"/>
    </location>
</feature>
<accession>A0A9N9PG69</accession>
<feature type="non-terminal residue" evidence="2">
    <location>
        <position position="1"/>
    </location>
</feature>
<dbReference type="PANTHER" id="PTHR44329">
    <property type="entry name" value="SERINE/THREONINE-PROTEIN KINASE TNNI3K-RELATED"/>
    <property type="match status" value="1"/>
</dbReference>
<dbReference type="InterPro" id="IPR051681">
    <property type="entry name" value="Ser/Thr_Kinases-Pseudokinases"/>
</dbReference>